<accession>A0A834ZDV8</accession>
<proteinExistence type="predicted"/>
<dbReference type="PANTHER" id="PTHR34836">
    <property type="entry name" value="OS06G0188250 PROTEIN"/>
    <property type="match status" value="1"/>
</dbReference>
<evidence type="ECO:0000256" key="3">
    <source>
        <dbReference type="ARBA" id="ARBA00022989"/>
    </source>
</evidence>
<reference evidence="7 8" key="1">
    <citation type="submission" date="2020-04" db="EMBL/GenBank/DDBJ databases">
        <title>Plant Genome Project.</title>
        <authorList>
            <person name="Zhang R.-G."/>
        </authorList>
    </citation>
    <scope>NUCLEOTIDE SEQUENCE [LARGE SCALE GENOMIC DNA]</scope>
    <source>
        <strain evidence="7">YNK0</strain>
        <tissue evidence="7">Leaf</tissue>
    </source>
</reference>
<name>A0A834ZDV8_TETSI</name>
<feature type="chain" id="PRO_5032840929" description="Receptor ligand binding region domain-containing protein" evidence="5">
    <location>
        <begin position="26"/>
        <end position="546"/>
    </location>
</feature>
<keyword evidence="8" id="KW-1185">Reference proteome</keyword>
<dbReference type="GO" id="GO:0016020">
    <property type="term" value="C:membrane"/>
    <property type="evidence" value="ECO:0007669"/>
    <property type="project" value="UniProtKB-SubCell"/>
</dbReference>
<dbReference type="AlphaFoldDB" id="A0A834ZDV8"/>
<evidence type="ECO:0000256" key="5">
    <source>
        <dbReference type="SAM" id="SignalP"/>
    </source>
</evidence>
<organism evidence="7 8">
    <name type="scientific">Tetracentron sinense</name>
    <name type="common">Spur-leaf</name>
    <dbReference type="NCBI Taxonomy" id="13715"/>
    <lineage>
        <taxon>Eukaryota</taxon>
        <taxon>Viridiplantae</taxon>
        <taxon>Streptophyta</taxon>
        <taxon>Embryophyta</taxon>
        <taxon>Tracheophyta</taxon>
        <taxon>Spermatophyta</taxon>
        <taxon>Magnoliopsida</taxon>
        <taxon>Trochodendrales</taxon>
        <taxon>Trochodendraceae</taxon>
        <taxon>Tetracentron</taxon>
    </lineage>
</organism>
<evidence type="ECO:0000313" key="7">
    <source>
        <dbReference type="EMBL" id="KAF8400402.1"/>
    </source>
</evidence>
<dbReference type="InterPro" id="IPR015683">
    <property type="entry name" value="Ionotropic_Glu_rcpt"/>
</dbReference>
<sequence>MKPSYHPILLFFFISQLSFFACVGSSTNSTALFHVGVVLDLNSWVGKVAQSCISMAISDFYARHQDYNSKIVLHTRDSKGDVVSAASAALDLMKNVQVQAIIGPQRSAEAKFMIDLGKKAHVPIISFSATSPSLSPTHSPYFVRTTQDDSSQVQAIVAIVQAFGWGEVVPIYEDTEYGNGFIPYLIDGFQGIYTRVPYRSVIPPSANDFHIIRELKKLKGNQTRVLVVHMTASLGSRLFALAKEEGMMTKGYAWIITDGLSGMLDLMTPSTIDSMQGVLGIKPYIPRSKDLEDVEMRWKRELFLKDPNNKMNELNLFGIRAYDTTWALAMAVERVGPMNYRFLKSQTSENLTDLATLGTSEMGPRILKTILNTSFKGLSGEFHLVEGQLQSSAFQIFNVIGKGERVIGYWTPKKGLSQELDVAEKVAYSTSMADLKKPIWPGDSITIPKGWVISTKGNTLRIGVPMKKGFTEFVDVKWDSQTKKTTHIDGFSIAVFRGVLGKLPFGVTPHFIPYMKADGSSDGSYDNLVYEVHLQSFEAQLDNISA</sequence>
<dbReference type="InterPro" id="IPR044440">
    <property type="entry name" value="GABAb_receptor_plant_PBP1"/>
</dbReference>
<dbReference type="OrthoDB" id="5984008at2759"/>
<dbReference type="Pfam" id="PF01094">
    <property type="entry name" value="ANF_receptor"/>
    <property type="match status" value="1"/>
</dbReference>
<dbReference type="PROSITE" id="PS51257">
    <property type="entry name" value="PROKAR_LIPOPROTEIN"/>
    <property type="match status" value="1"/>
</dbReference>
<evidence type="ECO:0000313" key="8">
    <source>
        <dbReference type="Proteomes" id="UP000655225"/>
    </source>
</evidence>
<dbReference type="CDD" id="cd19990">
    <property type="entry name" value="PBP1_GABAb_receptor_plant"/>
    <property type="match status" value="1"/>
</dbReference>
<dbReference type="OMA" id="KIIWPGD"/>
<dbReference type="FunFam" id="3.40.50.2300:FF:000195">
    <property type="entry name" value="Glutamate receptor"/>
    <property type="match status" value="1"/>
</dbReference>
<dbReference type="SUPFAM" id="SSF53822">
    <property type="entry name" value="Periplasmic binding protein-like I"/>
    <property type="match status" value="1"/>
</dbReference>
<dbReference type="FunFam" id="3.40.50.2300:FF:000081">
    <property type="entry name" value="Glutamate receptor"/>
    <property type="match status" value="1"/>
</dbReference>
<comment type="caution">
    <text evidence="7">The sequence shown here is derived from an EMBL/GenBank/DDBJ whole genome shotgun (WGS) entry which is preliminary data.</text>
</comment>
<gene>
    <name evidence="7" type="ORF">HHK36_013700</name>
</gene>
<keyword evidence="2" id="KW-0812">Transmembrane</keyword>
<evidence type="ECO:0000259" key="6">
    <source>
        <dbReference type="Pfam" id="PF01094"/>
    </source>
</evidence>
<comment type="subcellular location">
    <subcellularLocation>
        <location evidence="1">Membrane</location>
    </subcellularLocation>
</comment>
<dbReference type="Gene3D" id="3.40.50.2300">
    <property type="match status" value="3"/>
</dbReference>
<keyword evidence="3" id="KW-1133">Transmembrane helix</keyword>
<dbReference type="PANTHER" id="PTHR34836:SF7">
    <property type="entry name" value="RECEPTOR LIGAND BINDING REGION DOMAIN-CONTAINING PROTEIN"/>
    <property type="match status" value="1"/>
</dbReference>
<dbReference type="InterPro" id="IPR001828">
    <property type="entry name" value="ANF_lig-bd_rcpt"/>
</dbReference>
<feature type="domain" description="Receptor ligand binding region" evidence="6">
    <location>
        <begin position="50"/>
        <end position="401"/>
    </location>
</feature>
<evidence type="ECO:0000256" key="1">
    <source>
        <dbReference type="ARBA" id="ARBA00004370"/>
    </source>
</evidence>
<feature type="signal peptide" evidence="5">
    <location>
        <begin position="1"/>
        <end position="25"/>
    </location>
</feature>
<dbReference type="InterPro" id="IPR028082">
    <property type="entry name" value="Peripla_BP_I"/>
</dbReference>
<protein>
    <recommendedName>
        <fullName evidence="6">Receptor ligand binding region domain-containing protein</fullName>
    </recommendedName>
</protein>
<dbReference type="Proteomes" id="UP000655225">
    <property type="component" value="Unassembled WGS sequence"/>
</dbReference>
<dbReference type="EMBL" id="JABCRI010000009">
    <property type="protein sequence ID" value="KAF8400402.1"/>
    <property type="molecule type" value="Genomic_DNA"/>
</dbReference>
<evidence type="ECO:0000256" key="4">
    <source>
        <dbReference type="ARBA" id="ARBA00023136"/>
    </source>
</evidence>
<keyword evidence="4" id="KW-0472">Membrane</keyword>
<keyword evidence="5" id="KW-0732">Signal</keyword>
<evidence type="ECO:0000256" key="2">
    <source>
        <dbReference type="ARBA" id="ARBA00022692"/>
    </source>
</evidence>